<sequence>MCNRYEPLLRMIHPELSLHYWDWKNNPFAIPDGQGGVANLFDADFMGNADGNVNEGSVGEPLLSAGFYDHDPEDGKFRGNKEHPVIIKPDPKELSTWRYPPNSNPADPPKTLTREKQPGSPPVGKGSWPSDDDLLNADTWEGFSDLMYGDEIPRPFGSQNGAHGAAHGYIGGNLGDPHLSF</sequence>
<name>A0AAN4PB26_ASPLE</name>
<dbReference type="InterPro" id="IPR008922">
    <property type="entry name" value="Di-copper_centre_dom_sf"/>
</dbReference>
<protein>
    <recommendedName>
        <fullName evidence="2">Tyrosinase copper-binding domain-containing protein</fullName>
    </recommendedName>
</protein>
<gene>
    <name evidence="3" type="ORF">ALT_0002</name>
</gene>
<evidence type="ECO:0000256" key="1">
    <source>
        <dbReference type="SAM" id="MobiDB-lite"/>
    </source>
</evidence>
<dbReference type="Proteomes" id="UP000051487">
    <property type="component" value="Unassembled WGS sequence"/>
</dbReference>
<dbReference type="AlphaFoldDB" id="A0AAN4PB26"/>
<evidence type="ECO:0000259" key="2">
    <source>
        <dbReference type="Pfam" id="PF00264"/>
    </source>
</evidence>
<feature type="region of interest" description="Disordered" evidence="1">
    <location>
        <begin position="71"/>
        <end position="136"/>
    </location>
</feature>
<evidence type="ECO:0000313" key="4">
    <source>
        <dbReference type="Proteomes" id="UP000051487"/>
    </source>
</evidence>
<dbReference type="InterPro" id="IPR002227">
    <property type="entry name" value="Tyrosinase_Cu-bd"/>
</dbReference>
<dbReference type="SUPFAM" id="SSF48056">
    <property type="entry name" value="Di-copper centre-containing domain"/>
    <property type="match status" value="1"/>
</dbReference>
<dbReference type="EMBL" id="BCLY01000001">
    <property type="protein sequence ID" value="GAQ02681.1"/>
    <property type="molecule type" value="Genomic_DNA"/>
</dbReference>
<dbReference type="GO" id="GO:0016491">
    <property type="term" value="F:oxidoreductase activity"/>
    <property type="evidence" value="ECO:0007669"/>
    <property type="project" value="InterPro"/>
</dbReference>
<comment type="caution">
    <text evidence="3">The sequence shown here is derived from an EMBL/GenBank/DDBJ whole genome shotgun (WGS) entry which is preliminary data.</text>
</comment>
<dbReference type="Pfam" id="PF00264">
    <property type="entry name" value="Tyrosinase"/>
    <property type="match status" value="1"/>
</dbReference>
<reference evidence="3 4" key="1">
    <citation type="submission" date="2015-11" db="EMBL/GenBank/DDBJ databases">
        <title>Aspergillus lentulus strain IFM 54703T.</title>
        <authorList>
            <person name="Kusuya Y."/>
            <person name="Sakai K."/>
            <person name="Kamei K."/>
            <person name="Takahashi H."/>
            <person name="Yaguchi T."/>
        </authorList>
    </citation>
    <scope>NUCLEOTIDE SEQUENCE [LARGE SCALE GENOMIC DNA]</scope>
    <source>
        <strain evidence="3 4">IFM 54703</strain>
    </source>
</reference>
<feature type="region of interest" description="Disordered" evidence="1">
    <location>
        <begin position="159"/>
        <end position="181"/>
    </location>
</feature>
<evidence type="ECO:0000313" key="3">
    <source>
        <dbReference type="EMBL" id="GAQ02681.1"/>
    </source>
</evidence>
<accession>A0AAN4PB26</accession>
<organism evidence="3 4">
    <name type="scientific">Aspergillus lentulus</name>
    <dbReference type="NCBI Taxonomy" id="293939"/>
    <lineage>
        <taxon>Eukaryota</taxon>
        <taxon>Fungi</taxon>
        <taxon>Dikarya</taxon>
        <taxon>Ascomycota</taxon>
        <taxon>Pezizomycotina</taxon>
        <taxon>Eurotiomycetes</taxon>
        <taxon>Eurotiomycetidae</taxon>
        <taxon>Eurotiales</taxon>
        <taxon>Aspergillaceae</taxon>
        <taxon>Aspergillus</taxon>
        <taxon>Aspergillus subgen. Fumigati</taxon>
    </lineage>
</organism>
<proteinExistence type="predicted"/>
<dbReference type="Gene3D" id="1.10.1280.10">
    <property type="entry name" value="Di-copper center containing domain from catechol oxidase"/>
    <property type="match status" value="1"/>
</dbReference>
<feature type="compositionally biased region" description="Basic and acidic residues" evidence="1">
    <location>
        <begin position="71"/>
        <end position="95"/>
    </location>
</feature>
<feature type="domain" description="Tyrosinase copper-binding" evidence="2">
    <location>
        <begin position="4"/>
        <end position="180"/>
    </location>
</feature>